<name>A0A9N9N749_9GLOM</name>
<comment type="caution">
    <text evidence="2">The sequence shown here is derived from an EMBL/GenBank/DDBJ whole genome shotgun (WGS) entry which is preliminary data.</text>
</comment>
<dbReference type="Pfam" id="PF12937">
    <property type="entry name" value="F-box-like"/>
    <property type="match status" value="1"/>
</dbReference>
<dbReference type="InterPro" id="IPR036047">
    <property type="entry name" value="F-box-like_dom_sf"/>
</dbReference>
<feature type="domain" description="F-box" evidence="1">
    <location>
        <begin position="2"/>
        <end position="45"/>
    </location>
</feature>
<reference evidence="2" key="1">
    <citation type="submission" date="2021-06" db="EMBL/GenBank/DDBJ databases">
        <authorList>
            <person name="Kallberg Y."/>
            <person name="Tangrot J."/>
            <person name="Rosling A."/>
        </authorList>
    </citation>
    <scope>NUCLEOTIDE SEQUENCE</scope>
    <source>
        <strain evidence="2">FL966</strain>
    </source>
</reference>
<keyword evidence="3" id="KW-1185">Reference proteome</keyword>
<dbReference type="InterPro" id="IPR032675">
    <property type="entry name" value="LRR_dom_sf"/>
</dbReference>
<dbReference type="AlphaFoldDB" id="A0A9N9N749"/>
<dbReference type="SUPFAM" id="SSF81383">
    <property type="entry name" value="F-box domain"/>
    <property type="match status" value="1"/>
</dbReference>
<dbReference type="InterPro" id="IPR001810">
    <property type="entry name" value="F-box_dom"/>
</dbReference>
<dbReference type="OrthoDB" id="2351154at2759"/>
<evidence type="ECO:0000259" key="1">
    <source>
        <dbReference type="Pfam" id="PF12937"/>
    </source>
</evidence>
<evidence type="ECO:0000313" key="3">
    <source>
        <dbReference type="Proteomes" id="UP000789759"/>
    </source>
</evidence>
<accession>A0A9N9N749</accession>
<gene>
    <name evidence="2" type="ORF">CPELLU_LOCUS12245</name>
</gene>
<organism evidence="2 3">
    <name type="scientific">Cetraspora pellucida</name>
    <dbReference type="NCBI Taxonomy" id="1433469"/>
    <lineage>
        <taxon>Eukaryota</taxon>
        <taxon>Fungi</taxon>
        <taxon>Fungi incertae sedis</taxon>
        <taxon>Mucoromycota</taxon>
        <taxon>Glomeromycotina</taxon>
        <taxon>Glomeromycetes</taxon>
        <taxon>Diversisporales</taxon>
        <taxon>Gigasporaceae</taxon>
        <taxon>Cetraspora</taxon>
    </lineage>
</organism>
<dbReference type="EMBL" id="CAJVQA010011630">
    <property type="protein sequence ID" value="CAG8709346.1"/>
    <property type="molecule type" value="Genomic_DNA"/>
</dbReference>
<proteinExistence type="predicted"/>
<protein>
    <submittedName>
        <fullName evidence="2">9355_t:CDS:1</fullName>
    </submittedName>
</protein>
<sequence>MSLPDDIIYDILPHLHDDMRTLYRCLLVNRLWCRITVPILWCRPFTISSKPFTNKHRTSRTLIIQTYVSCLNKDEITYLIPYKIDFLDIQLTLFPYEKYLQELSDNAIDKGVKGWFQGKKLIFPFVEYDHRAEAITYALWRMFMRQCVKIQSVSIMPLYVRSGISNVPNFSDAMTALSHVRSFTCRIDWSDSAEKYQKTIQLLQRLKSVCKKITHMKVYIHEKADPGVLDAIVQIIKIQKGIKEVSFKNNMILKGNLYQFRPLLVPVMESQANYVTSLAFRSVKFNDVSIAALAGFYSLESLCLQKCRNMTKEHSVILSAASFRIKFLSLLRNSWSNSITAALIAKAGVTLQQMVLDNVCTETTQAALNHCPNLNILYIEVSVYNYSLITWIGSTKIQQLEVSFGGIFRLSTEDTAKSLQLLGEHLPATVNYLKLDGLYISNEAFNDFINSCKAPLSTLIISIDCYHDFEESVLTVLEFAYKHKTLKKYGNYDNNRGRFLIKYVENIYLNARRNSINRHRSHHWIFRTSSKRLFIGYKHVARSYVTSIYFTGA</sequence>
<dbReference type="CDD" id="cd09917">
    <property type="entry name" value="F-box_SF"/>
    <property type="match status" value="1"/>
</dbReference>
<dbReference type="SUPFAM" id="SSF52047">
    <property type="entry name" value="RNI-like"/>
    <property type="match status" value="1"/>
</dbReference>
<dbReference type="Gene3D" id="3.80.10.10">
    <property type="entry name" value="Ribonuclease Inhibitor"/>
    <property type="match status" value="1"/>
</dbReference>
<dbReference type="Proteomes" id="UP000789759">
    <property type="component" value="Unassembled WGS sequence"/>
</dbReference>
<evidence type="ECO:0000313" key="2">
    <source>
        <dbReference type="EMBL" id="CAG8709346.1"/>
    </source>
</evidence>